<keyword evidence="1" id="KW-0808">Transferase</keyword>
<name>A0ABV2NSG3_9HYPH</name>
<sequence>MSTESPDPTGPIWVPPRRNLSKDACFFYHTTDLSDGSTVYGQWDLRGRYADYIGHVDLRGARVLDVGTASGFLSFSAEEAGAREVVSFDLDTAARQHLLPFHRSLYVTDHAAWMQIQTRAFESWKNAYWFTHQDRESQARAVYGDVYDLPRAIGQFDVVILGAILEHLGDPIRAIGAIAKVAAKRIVINTDLIAGHEPIAQFKGDPEHPDRNYIFWSYTLETYRRILEICGFAIEHTEEHEFSALSVDAGEHSWQGRSRTAIVACRM</sequence>
<evidence type="ECO:0000313" key="2">
    <source>
        <dbReference type="Proteomes" id="UP001549119"/>
    </source>
</evidence>
<keyword evidence="1" id="KW-0489">Methyltransferase</keyword>
<protein>
    <submittedName>
        <fullName evidence="1">SAM-dependent methyltransferase</fullName>
    </submittedName>
</protein>
<keyword evidence="2" id="KW-1185">Reference proteome</keyword>
<reference evidence="1 2" key="1">
    <citation type="submission" date="2024-06" db="EMBL/GenBank/DDBJ databases">
        <title>Genomics of switchgrass bacterial isolates.</title>
        <authorList>
            <person name="Shade A."/>
        </authorList>
    </citation>
    <scope>NUCLEOTIDE SEQUENCE [LARGE SCALE GENOMIC DNA]</scope>
    <source>
        <strain evidence="1 2">PvP084</strain>
    </source>
</reference>
<dbReference type="Pfam" id="PF13489">
    <property type="entry name" value="Methyltransf_23"/>
    <property type="match status" value="1"/>
</dbReference>
<dbReference type="SUPFAM" id="SSF53335">
    <property type="entry name" value="S-adenosyl-L-methionine-dependent methyltransferases"/>
    <property type="match status" value="1"/>
</dbReference>
<dbReference type="GO" id="GO:0032259">
    <property type="term" value="P:methylation"/>
    <property type="evidence" value="ECO:0007669"/>
    <property type="project" value="UniProtKB-KW"/>
</dbReference>
<dbReference type="CDD" id="cd02440">
    <property type="entry name" value="AdoMet_MTases"/>
    <property type="match status" value="1"/>
</dbReference>
<gene>
    <name evidence="1" type="ORF">ABIC20_006575</name>
</gene>
<dbReference type="Gene3D" id="3.40.50.150">
    <property type="entry name" value="Vaccinia Virus protein VP39"/>
    <property type="match status" value="1"/>
</dbReference>
<dbReference type="EMBL" id="JBEPNW010000002">
    <property type="protein sequence ID" value="MET3869266.1"/>
    <property type="molecule type" value="Genomic_DNA"/>
</dbReference>
<comment type="caution">
    <text evidence="1">The sequence shown here is derived from an EMBL/GenBank/DDBJ whole genome shotgun (WGS) entry which is preliminary data.</text>
</comment>
<dbReference type="RefSeq" id="WP_209650217.1">
    <property type="nucleotide sequence ID" value="NZ_JBEPNV010000001.1"/>
</dbReference>
<evidence type="ECO:0000313" key="1">
    <source>
        <dbReference type="EMBL" id="MET3869266.1"/>
    </source>
</evidence>
<proteinExistence type="predicted"/>
<dbReference type="Proteomes" id="UP001549119">
    <property type="component" value="Unassembled WGS sequence"/>
</dbReference>
<dbReference type="GO" id="GO:0008168">
    <property type="term" value="F:methyltransferase activity"/>
    <property type="evidence" value="ECO:0007669"/>
    <property type="project" value="UniProtKB-KW"/>
</dbReference>
<accession>A0ABV2NSG3</accession>
<organism evidence="1 2">
    <name type="scientific">Methylobacterium radiotolerans</name>
    <dbReference type="NCBI Taxonomy" id="31998"/>
    <lineage>
        <taxon>Bacteria</taxon>
        <taxon>Pseudomonadati</taxon>
        <taxon>Pseudomonadota</taxon>
        <taxon>Alphaproteobacteria</taxon>
        <taxon>Hyphomicrobiales</taxon>
        <taxon>Methylobacteriaceae</taxon>
        <taxon>Methylobacterium</taxon>
    </lineage>
</organism>
<dbReference type="InterPro" id="IPR029063">
    <property type="entry name" value="SAM-dependent_MTases_sf"/>
</dbReference>